<feature type="compositionally biased region" description="Basic and acidic residues" evidence="1">
    <location>
        <begin position="561"/>
        <end position="583"/>
    </location>
</feature>
<proteinExistence type="predicted"/>
<dbReference type="EnsemblMetazoa" id="HelroT161824">
    <property type="protein sequence ID" value="HelroP161824"/>
    <property type="gene ID" value="HelroG161824"/>
</dbReference>
<accession>T1ERY3</accession>
<dbReference type="KEGG" id="hro:HELRODRAFT_161824"/>
<feature type="region of interest" description="Disordered" evidence="1">
    <location>
        <begin position="520"/>
        <end position="626"/>
    </location>
</feature>
<keyword evidence="4" id="KW-1185">Reference proteome</keyword>
<feature type="compositionally biased region" description="Polar residues" evidence="1">
    <location>
        <begin position="585"/>
        <end position="601"/>
    </location>
</feature>
<evidence type="ECO:0000313" key="4">
    <source>
        <dbReference type="Proteomes" id="UP000015101"/>
    </source>
</evidence>
<feature type="compositionally biased region" description="Low complexity" evidence="1">
    <location>
        <begin position="614"/>
        <end position="626"/>
    </location>
</feature>
<feature type="compositionally biased region" description="Basic and acidic residues" evidence="1">
    <location>
        <begin position="524"/>
        <end position="537"/>
    </location>
</feature>
<organism evidence="3 4">
    <name type="scientific">Helobdella robusta</name>
    <name type="common">Californian leech</name>
    <dbReference type="NCBI Taxonomy" id="6412"/>
    <lineage>
        <taxon>Eukaryota</taxon>
        <taxon>Metazoa</taxon>
        <taxon>Spiralia</taxon>
        <taxon>Lophotrochozoa</taxon>
        <taxon>Annelida</taxon>
        <taxon>Clitellata</taxon>
        <taxon>Hirudinea</taxon>
        <taxon>Rhynchobdellida</taxon>
        <taxon>Glossiphoniidae</taxon>
        <taxon>Helobdella</taxon>
    </lineage>
</organism>
<dbReference type="CTD" id="20199333"/>
<protein>
    <submittedName>
        <fullName evidence="2 3">Uncharacterized protein</fullName>
    </submittedName>
</protein>
<name>T1ERY3_HELRO</name>
<dbReference type="Proteomes" id="UP000015101">
    <property type="component" value="Unassembled WGS sequence"/>
</dbReference>
<reference evidence="3" key="3">
    <citation type="submission" date="2015-06" db="UniProtKB">
        <authorList>
            <consortium name="EnsemblMetazoa"/>
        </authorList>
    </citation>
    <scope>IDENTIFICATION</scope>
</reference>
<dbReference type="AlphaFoldDB" id="T1ERY3"/>
<dbReference type="InParanoid" id="T1ERY3"/>
<sequence>MSKRFFQSLSYENRFKKYSSDSCIDSASQYSSQSQYQHSQIEQFDSQKTQYGYSQSPQKIIKKPLPPVGPNRVFPISGQNYANINSRPPPMAMGLPQISECIAKEVKNVLKESHFSNTKSAIESMTVEFTEIKKGSENNAKCLEKLSKSVESVKSEVWQLLNQHKTEVDTSLSQYAKELTDLLRVFIQKNNDNFSSNLADAVEKIIRSFSSSQLQKKSVSTFASKEVQVSLSTETTNRSKNHNNNYVNYTTNVNNNNYVDDNHNDEHISCCRYYPSSYNNHLKSNISNSAVTIRPLTPSYISPVIRPHSKLSSDGMALDLSKQNLPSCSNITTMNSEVHPIYNSPQSNQITVVLSQSQIVEDVSSNVNSSVAINSSAFAAYPNLTNRCSYQKTRETVTYWDQNASRDEPNGKRFKGSFQASCVHEAQAVNRTPIFGEEYVVNNNINAFSNNSYNSMPLKNISSKINVLNNSVNHCDDVPPTVERMRWNDSNEPNLNESCVKFREEGKKSKTKKKSLLKKIKTGRSHEYKPKRNEMVRRSKRICRARKFDGGSNSSSTSESDSDHLELLDSDKENWEPSSDRNRVQNKVTRSVTDKTQMNKKSSIEYVDEEQLESSNRSNSTKSSQASVSHLFTVLDLF</sequence>
<dbReference type="HOGENOM" id="CLU_429132_0_0_1"/>
<gene>
    <name evidence="3" type="primary">20199333</name>
    <name evidence="2" type="ORF">HELRODRAFT_161824</name>
</gene>
<evidence type="ECO:0000313" key="3">
    <source>
        <dbReference type="EnsemblMetazoa" id="HelroP161824"/>
    </source>
</evidence>
<dbReference type="EMBL" id="AMQM01000926">
    <property type="status" value="NOT_ANNOTATED_CDS"/>
    <property type="molecule type" value="Genomic_DNA"/>
</dbReference>
<dbReference type="GeneID" id="20199333"/>
<evidence type="ECO:0000256" key="1">
    <source>
        <dbReference type="SAM" id="MobiDB-lite"/>
    </source>
</evidence>
<reference evidence="2 4" key="2">
    <citation type="journal article" date="2013" name="Nature">
        <title>Insights into bilaterian evolution from three spiralian genomes.</title>
        <authorList>
            <person name="Simakov O."/>
            <person name="Marletaz F."/>
            <person name="Cho S.J."/>
            <person name="Edsinger-Gonzales E."/>
            <person name="Havlak P."/>
            <person name="Hellsten U."/>
            <person name="Kuo D.H."/>
            <person name="Larsson T."/>
            <person name="Lv J."/>
            <person name="Arendt D."/>
            <person name="Savage R."/>
            <person name="Osoegawa K."/>
            <person name="de Jong P."/>
            <person name="Grimwood J."/>
            <person name="Chapman J.A."/>
            <person name="Shapiro H."/>
            <person name="Aerts A."/>
            <person name="Otillar R.P."/>
            <person name="Terry A.Y."/>
            <person name="Boore J.L."/>
            <person name="Grigoriev I.V."/>
            <person name="Lindberg D.R."/>
            <person name="Seaver E.C."/>
            <person name="Weisblat D.A."/>
            <person name="Putnam N.H."/>
            <person name="Rokhsar D.S."/>
        </authorList>
    </citation>
    <scope>NUCLEOTIDE SEQUENCE</scope>
</reference>
<dbReference type="RefSeq" id="XP_009019951.1">
    <property type="nucleotide sequence ID" value="XM_009021703.1"/>
</dbReference>
<reference evidence="4" key="1">
    <citation type="submission" date="2012-12" db="EMBL/GenBank/DDBJ databases">
        <authorList>
            <person name="Hellsten U."/>
            <person name="Grimwood J."/>
            <person name="Chapman J.A."/>
            <person name="Shapiro H."/>
            <person name="Aerts A."/>
            <person name="Otillar R.P."/>
            <person name="Terry A.Y."/>
            <person name="Boore J.L."/>
            <person name="Simakov O."/>
            <person name="Marletaz F."/>
            <person name="Cho S.-J."/>
            <person name="Edsinger-Gonzales E."/>
            <person name="Havlak P."/>
            <person name="Kuo D.-H."/>
            <person name="Larsson T."/>
            <person name="Lv J."/>
            <person name="Arendt D."/>
            <person name="Savage R."/>
            <person name="Osoegawa K."/>
            <person name="de Jong P."/>
            <person name="Lindberg D.R."/>
            <person name="Seaver E.C."/>
            <person name="Weisblat D.A."/>
            <person name="Putnam N.H."/>
            <person name="Grigoriev I.V."/>
            <person name="Rokhsar D.S."/>
        </authorList>
    </citation>
    <scope>NUCLEOTIDE SEQUENCE</scope>
</reference>
<dbReference type="EMBL" id="KB096742">
    <property type="protein sequence ID" value="ESO02543.1"/>
    <property type="molecule type" value="Genomic_DNA"/>
</dbReference>
<evidence type="ECO:0000313" key="2">
    <source>
        <dbReference type="EMBL" id="ESO02543.1"/>
    </source>
</evidence>